<feature type="DNA-binding region" description="H-T-H motif" evidence="4">
    <location>
        <begin position="18"/>
        <end position="37"/>
    </location>
</feature>
<dbReference type="Proteomes" id="UP000005143">
    <property type="component" value="Unassembled WGS sequence"/>
</dbReference>
<evidence type="ECO:0000256" key="4">
    <source>
        <dbReference type="PROSITE-ProRule" id="PRU00335"/>
    </source>
</evidence>
<keyword evidence="2 4" id="KW-0238">DNA-binding</keyword>
<sequence length="191" mass="20437">MLEAAMGLFAEQPFEQLSMDQIASACGISRALLYHYFGGKRELYVETIRAASGRLAAQRTDRSRPEDEQLRQGLREYFGSVRKAPAAHVAFRRAAATDPEIAAIVARTREAFAQRVAAAIPGAADSPLALAAIRSWVAAVEAAAGDWIVRGEPEIESLVEVLAEALVGAIGAASRLDRSIVPPEADPEPRG</sequence>
<dbReference type="PRINTS" id="PR00455">
    <property type="entry name" value="HTHTETR"/>
</dbReference>
<dbReference type="GO" id="GO:0000976">
    <property type="term" value="F:transcription cis-regulatory region binding"/>
    <property type="evidence" value="ECO:0007669"/>
    <property type="project" value="TreeGrafter"/>
</dbReference>
<dbReference type="InterPro" id="IPR001647">
    <property type="entry name" value="HTH_TetR"/>
</dbReference>
<name>H0E248_9ACTN</name>
<keyword evidence="7" id="KW-1185">Reference proteome</keyword>
<accession>H0E248</accession>
<keyword evidence="1" id="KW-0805">Transcription regulation</keyword>
<dbReference type="PANTHER" id="PTHR30055">
    <property type="entry name" value="HTH-TYPE TRANSCRIPTIONAL REGULATOR RUTR"/>
    <property type="match status" value="1"/>
</dbReference>
<evidence type="ECO:0000259" key="5">
    <source>
        <dbReference type="PROSITE" id="PS50977"/>
    </source>
</evidence>
<dbReference type="SUPFAM" id="SSF46689">
    <property type="entry name" value="Homeodomain-like"/>
    <property type="match status" value="1"/>
</dbReference>
<dbReference type="PATRIC" id="fig|1097667.3.peg.857"/>
<feature type="domain" description="HTH tetR-type" evidence="5">
    <location>
        <begin position="1"/>
        <end position="55"/>
    </location>
</feature>
<evidence type="ECO:0000256" key="3">
    <source>
        <dbReference type="ARBA" id="ARBA00023163"/>
    </source>
</evidence>
<dbReference type="Pfam" id="PF00440">
    <property type="entry name" value="TetR_N"/>
    <property type="match status" value="1"/>
</dbReference>
<evidence type="ECO:0000313" key="6">
    <source>
        <dbReference type="EMBL" id="EHN12258.1"/>
    </source>
</evidence>
<reference evidence="6 7" key="1">
    <citation type="journal article" date="2013" name="Biodegradation">
        <title>Quantitative proteomic analysis of ibuprofen-degrading Patulibacter sp. strain I11.</title>
        <authorList>
            <person name="Almeida B."/>
            <person name="Kjeldal H."/>
            <person name="Lolas I."/>
            <person name="Knudsen A.D."/>
            <person name="Carvalho G."/>
            <person name="Nielsen K.L."/>
            <person name="Barreto Crespo M.T."/>
            <person name="Stensballe A."/>
            <person name="Nielsen J.L."/>
        </authorList>
    </citation>
    <scope>NUCLEOTIDE SEQUENCE [LARGE SCALE GENOMIC DNA]</scope>
    <source>
        <strain evidence="6 7">I11</strain>
    </source>
</reference>
<dbReference type="PANTHER" id="PTHR30055:SF174">
    <property type="entry name" value="TRANSCRIPTIONAL REGULATORY PROTEIN (PROBABLY TETR-FAMILY)-RELATED"/>
    <property type="match status" value="1"/>
</dbReference>
<evidence type="ECO:0000256" key="2">
    <source>
        <dbReference type="ARBA" id="ARBA00023125"/>
    </source>
</evidence>
<evidence type="ECO:0000313" key="7">
    <source>
        <dbReference type="Proteomes" id="UP000005143"/>
    </source>
</evidence>
<dbReference type="AlphaFoldDB" id="H0E248"/>
<protein>
    <submittedName>
        <fullName evidence="6">Transcriptional regulator TetR family</fullName>
    </submittedName>
</protein>
<evidence type="ECO:0000256" key="1">
    <source>
        <dbReference type="ARBA" id="ARBA00023015"/>
    </source>
</evidence>
<dbReference type="GO" id="GO:0003700">
    <property type="term" value="F:DNA-binding transcription factor activity"/>
    <property type="evidence" value="ECO:0007669"/>
    <property type="project" value="TreeGrafter"/>
</dbReference>
<comment type="caution">
    <text evidence="6">The sequence shown here is derived from an EMBL/GenBank/DDBJ whole genome shotgun (WGS) entry which is preliminary data.</text>
</comment>
<dbReference type="PROSITE" id="PS50977">
    <property type="entry name" value="HTH_TETR_2"/>
    <property type="match status" value="1"/>
</dbReference>
<keyword evidence="3" id="KW-0804">Transcription</keyword>
<dbReference type="Gene3D" id="1.10.357.10">
    <property type="entry name" value="Tetracycline Repressor, domain 2"/>
    <property type="match status" value="1"/>
</dbReference>
<dbReference type="EMBL" id="AGUD01000039">
    <property type="protein sequence ID" value="EHN12258.1"/>
    <property type="molecule type" value="Genomic_DNA"/>
</dbReference>
<gene>
    <name evidence="6" type="ORF">PAI11_08610</name>
</gene>
<dbReference type="InterPro" id="IPR050109">
    <property type="entry name" value="HTH-type_TetR-like_transc_reg"/>
</dbReference>
<proteinExistence type="predicted"/>
<dbReference type="Pfam" id="PF21943">
    <property type="entry name" value="TetR_C_46"/>
    <property type="match status" value="1"/>
</dbReference>
<organism evidence="6 7">
    <name type="scientific">Patulibacter medicamentivorans</name>
    <dbReference type="NCBI Taxonomy" id="1097667"/>
    <lineage>
        <taxon>Bacteria</taxon>
        <taxon>Bacillati</taxon>
        <taxon>Actinomycetota</taxon>
        <taxon>Thermoleophilia</taxon>
        <taxon>Solirubrobacterales</taxon>
        <taxon>Patulibacteraceae</taxon>
        <taxon>Patulibacter</taxon>
    </lineage>
</organism>
<dbReference type="InterPro" id="IPR009057">
    <property type="entry name" value="Homeodomain-like_sf"/>
</dbReference>
<dbReference type="InterPro" id="IPR054129">
    <property type="entry name" value="DesT_TetR_C"/>
</dbReference>